<dbReference type="OrthoDB" id="9811589at2"/>
<sequence length="248" mass="29171">MTYERFAYVYDVLMKEAPYEKWLYLLITRMDRYQIDGREVLDLACGTGEFTIELAKHGFTVSGVDLSEEMLAVANGKAVRQGLNIPLYRQNMAELDGLGAYDCVTIFCDSLNYVREEGDIPRTFRQVHSHLRDGGLFMFDVHSIFKMEHIFQNHTFAVNDEEVSYIWDCFPGEEPYSAEHDLSFFVLDRESGLYDRFDEFHYQRTYHTEQYQKWLAESGFELLEVLSDLDEKPVHEKTERILFIAQKK</sequence>
<evidence type="ECO:0000259" key="2">
    <source>
        <dbReference type="Pfam" id="PF13649"/>
    </source>
</evidence>
<dbReference type="GO" id="GO:0032259">
    <property type="term" value="P:methylation"/>
    <property type="evidence" value="ECO:0007669"/>
    <property type="project" value="UniProtKB-KW"/>
</dbReference>
<dbReference type="GO" id="GO:0008168">
    <property type="term" value="F:methyltransferase activity"/>
    <property type="evidence" value="ECO:0007669"/>
    <property type="project" value="UniProtKB-KW"/>
</dbReference>
<name>A0A3S0WCU1_9BACI</name>
<dbReference type="Pfam" id="PF13649">
    <property type="entry name" value="Methyltransf_25"/>
    <property type="match status" value="1"/>
</dbReference>
<proteinExistence type="predicted"/>
<reference evidence="3 4" key="1">
    <citation type="submission" date="2018-12" db="EMBL/GenBank/DDBJ databases">
        <title>Bacillus chawlae sp. nov., Bacillus glennii sp. nov., and Bacillus saganii sp. nov. Isolated from the Vehicle Assembly Building at Kennedy Space Center where the Viking Spacecraft were Assembled.</title>
        <authorList>
            <person name="Seuylemezian A."/>
            <person name="Vaishampayan P."/>
        </authorList>
    </citation>
    <scope>NUCLEOTIDE SEQUENCE [LARGE SCALE GENOMIC DNA]</scope>
    <source>
        <strain evidence="3 4">L5</strain>
    </source>
</reference>
<gene>
    <name evidence="3" type="ORF">ELQ35_00615</name>
</gene>
<dbReference type="RefSeq" id="WP_126862924.1">
    <property type="nucleotide sequence ID" value="NZ_JAUSTX010000003.1"/>
</dbReference>
<evidence type="ECO:0000313" key="4">
    <source>
        <dbReference type="Proteomes" id="UP000267430"/>
    </source>
</evidence>
<keyword evidence="4" id="KW-1185">Reference proteome</keyword>
<dbReference type="CDD" id="cd02440">
    <property type="entry name" value="AdoMet_MTases"/>
    <property type="match status" value="1"/>
</dbReference>
<feature type="domain" description="Methyltransferase" evidence="2">
    <location>
        <begin position="40"/>
        <end position="135"/>
    </location>
</feature>
<evidence type="ECO:0000313" key="3">
    <source>
        <dbReference type="EMBL" id="RUQ32633.1"/>
    </source>
</evidence>
<dbReference type="EMBL" id="RYZZ01000001">
    <property type="protein sequence ID" value="RUQ32633.1"/>
    <property type="molecule type" value="Genomic_DNA"/>
</dbReference>
<keyword evidence="1 3" id="KW-0808">Transferase</keyword>
<dbReference type="InterPro" id="IPR041698">
    <property type="entry name" value="Methyltransf_25"/>
</dbReference>
<comment type="caution">
    <text evidence="3">The sequence shown here is derived from an EMBL/GenBank/DDBJ whole genome shotgun (WGS) entry which is preliminary data.</text>
</comment>
<protein>
    <submittedName>
        <fullName evidence="3">Class I SAM-dependent methyltransferase</fullName>
    </submittedName>
</protein>
<dbReference type="SUPFAM" id="SSF53335">
    <property type="entry name" value="S-adenosyl-L-methionine-dependent methyltransferases"/>
    <property type="match status" value="1"/>
</dbReference>
<dbReference type="InterPro" id="IPR029063">
    <property type="entry name" value="SAM-dependent_MTases_sf"/>
</dbReference>
<organism evidence="3 4">
    <name type="scientific">Peribacillus cavernae</name>
    <dbReference type="NCBI Taxonomy" id="1674310"/>
    <lineage>
        <taxon>Bacteria</taxon>
        <taxon>Bacillati</taxon>
        <taxon>Bacillota</taxon>
        <taxon>Bacilli</taxon>
        <taxon>Bacillales</taxon>
        <taxon>Bacillaceae</taxon>
        <taxon>Peribacillus</taxon>
    </lineage>
</organism>
<accession>A0A3S0WCU1</accession>
<keyword evidence="3" id="KW-0489">Methyltransferase</keyword>
<dbReference type="PANTHER" id="PTHR43861">
    <property type="entry name" value="TRANS-ACONITATE 2-METHYLTRANSFERASE-RELATED"/>
    <property type="match status" value="1"/>
</dbReference>
<dbReference type="AlphaFoldDB" id="A0A3S0WCU1"/>
<dbReference type="Proteomes" id="UP000267430">
    <property type="component" value="Unassembled WGS sequence"/>
</dbReference>
<dbReference type="Gene3D" id="2.20.25.110">
    <property type="entry name" value="S-adenosyl-L-methionine-dependent methyltransferases"/>
    <property type="match status" value="1"/>
</dbReference>
<dbReference type="Gene3D" id="3.40.50.150">
    <property type="entry name" value="Vaccinia Virus protein VP39"/>
    <property type="match status" value="1"/>
</dbReference>
<evidence type="ECO:0000256" key="1">
    <source>
        <dbReference type="ARBA" id="ARBA00022679"/>
    </source>
</evidence>